<name>A0ABP5SRM8_9ACTN</name>
<dbReference type="EMBL" id="BAAASX010000004">
    <property type="protein sequence ID" value="GAA2337154.1"/>
    <property type="molecule type" value="Genomic_DNA"/>
</dbReference>
<dbReference type="InterPro" id="IPR010852">
    <property type="entry name" value="ABATE"/>
</dbReference>
<feature type="domain" description="Zinc finger CGNR" evidence="1">
    <location>
        <begin position="143"/>
        <end position="186"/>
    </location>
</feature>
<accession>A0ABP5SRM8</accession>
<dbReference type="PANTHER" id="PTHR35525">
    <property type="entry name" value="BLL6575 PROTEIN"/>
    <property type="match status" value="1"/>
</dbReference>
<comment type="caution">
    <text evidence="2">The sequence shown here is derived from an EMBL/GenBank/DDBJ whole genome shotgun (WGS) entry which is preliminary data.</text>
</comment>
<evidence type="ECO:0000259" key="1">
    <source>
        <dbReference type="Pfam" id="PF11706"/>
    </source>
</evidence>
<dbReference type="Pfam" id="PF07336">
    <property type="entry name" value="ABATE"/>
    <property type="match status" value="1"/>
</dbReference>
<evidence type="ECO:0000313" key="3">
    <source>
        <dbReference type="Proteomes" id="UP001501584"/>
    </source>
</evidence>
<proteinExistence type="predicted"/>
<dbReference type="InterPro" id="IPR021005">
    <property type="entry name" value="Znf_CGNR"/>
</dbReference>
<dbReference type="Gene3D" id="1.10.3300.10">
    <property type="entry name" value="Jann2411-like domain"/>
    <property type="match status" value="1"/>
</dbReference>
<dbReference type="PANTHER" id="PTHR35525:SF3">
    <property type="entry name" value="BLL6575 PROTEIN"/>
    <property type="match status" value="1"/>
</dbReference>
<dbReference type="Proteomes" id="UP001501584">
    <property type="component" value="Unassembled WGS sequence"/>
</dbReference>
<keyword evidence="3" id="KW-1185">Reference proteome</keyword>
<gene>
    <name evidence="2" type="ORF">GCM10010403_31840</name>
</gene>
<protein>
    <submittedName>
        <fullName evidence="2">CGNR zinc finger domain-containing protein</fullName>
    </submittedName>
</protein>
<evidence type="ECO:0000313" key="2">
    <source>
        <dbReference type="EMBL" id="GAA2337154.1"/>
    </source>
</evidence>
<dbReference type="SUPFAM" id="SSF160904">
    <property type="entry name" value="Jann2411-like"/>
    <property type="match status" value="1"/>
</dbReference>
<reference evidence="3" key="1">
    <citation type="journal article" date="2019" name="Int. J. Syst. Evol. Microbiol.">
        <title>The Global Catalogue of Microorganisms (GCM) 10K type strain sequencing project: providing services to taxonomists for standard genome sequencing and annotation.</title>
        <authorList>
            <consortium name="The Broad Institute Genomics Platform"/>
            <consortium name="The Broad Institute Genome Sequencing Center for Infectious Disease"/>
            <person name="Wu L."/>
            <person name="Ma J."/>
        </authorList>
    </citation>
    <scope>NUCLEOTIDE SEQUENCE [LARGE SCALE GENOMIC DNA]</scope>
    <source>
        <strain evidence="3">JCM 6238</strain>
    </source>
</reference>
<organism evidence="2 3">
    <name type="scientific">Glycomyces rutgersensis</name>
    <dbReference type="NCBI Taxonomy" id="58115"/>
    <lineage>
        <taxon>Bacteria</taxon>
        <taxon>Bacillati</taxon>
        <taxon>Actinomycetota</taxon>
        <taxon>Actinomycetes</taxon>
        <taxon>Glycomycetales</taxon>
        <taxon>Glycomycetaceae</taxon>
        <taxon>Glycomyces</taxon>
    </lineage>
</organism>
<sequence>MLTDYKTFTGYTCEMTVTRPLTGEPLPLDLLNTTWMSGGAPFDMLETPGALQDWLAEHDFPLDAPESEVKPHLIEAREAIRAVVAKTEGAEAKLNAVLAHGVRRPRLLGGVPTLTDEVDDPARLPGWRAAVALLDLLESRPDRIRKCANPNCILWYLDTTRNGSRRWHSMETCGNRAKAKRFQDRHA</sequence>
<dbReference type="Pfam" id="PF11706">
    <property type="entry name" value="zf-CGNR"/>
    <property type="match status" value="1"/>
</dbReference>
<dbReference type="InterPro" id="IPR023286">
    <property type="entry name" value="ABATE_dom_sf"/>
</dbReference>